<evidence type="ECO:0000313" key="4">
    <source>
        <dbReference type="Proteomes" id="UP000323917"/>
    </source>
</evidence>
<accession>A0A5B9QDN8</accession>
<proteinExistence type="predicted"/>
<reference evidence="3 4" key="1">
    <citation type="submission" date="2019-08" db="EMBL/GenBank/DDBJ databases">
        <title>Deep-cultivation of Planctomycetes and their phenomic and genomic characterization uncovers novel biology.</title>
        <authorList>
            <person name="Wiegand S."/>
            <person name="Jogler M."/>
            <person name="Boedeker C."/>
            <person name="Pinto D."/>
            <person name="Vollmers J."/>
            <person name="Rivas-Marin E."/>
            <person name="Kohn T."/>
            <person name="Peeters S.H."/>
            <person name="Heuer A."/>
            <person name="Rast P."/>
            <person name="Oberbeckmann S."/>
            <person name="Bunk B."/>
            <person name="Jeske O."/>
            <person name="Meyerdierks A."/>
            <person name="Storesund J.E."/>
            <person name="Kallscheuer N."/>
            <person name="Luecker S."/>
            <person name="Lage O.M."/>
            <person name="Pohl T."/>
            <person name="Merkel B.J."/>
            <person name="Hornburger P."/>
            <person name="Mueller R.-W."/>
            <person name="Bruemmer F."/>
            <person name="Labrenz M."/>
            <person name="Spormann A.M."/>
            <person name="Op den Camp H."/>
            <person name="Overmann J."/>
            <person name="Amann R."/>
            <person name="Jetten M.S.M."/>
            <person name="Mascher T."/>
            <person name="Medema M.H."/>
            <person name="Devos D.P."/>
            <person name="Kaster A.-K."/>
            <person name="Ovreas L."/>
            <person name="Rohde M."/>
            <person name="Galperin M.Y."/>
            <person name="Jogler C."/>
        </authorList>
    </citation>
    <scope>NUCLEOTIDE SEQUENCE [LARGE SCALE GENOMIC DNA]</scope>
    <source>
        <strain evidence="3 4">Pr1d</strain>
    </source>
</reference>
<keyword evidence="1" id="KW-0732">Signal</keyword>
<name>A0A5B9QDN8_9BACT</name>
<dbReference type="OrthoDB" id="41724at2"/>
<evidence type="ECO:0000313" key="3">
    <source>
        <dbReference type="EMBL" id="QEG35750.1"/>
    </source>
</evidence>
<sequence precursor="true">MINSTILISSIATLLASMGFVTAAEELAVSLAEQPGYLSSEFIYDTAPFPSCHASTIEETSNGLIAAWFGGTHERNPDVGIWISRRDNGKWSIPEEVANGVVSESERYPSWNPVLFQPSSGPLLLFYKVGPTPSDWWGMLMTSADGGRSWSEPRRLPDGILGPIKNKPIQLTNGDIVSPSSSEHDGWRVHFERSTDMGHTWQATSPVNDGKDIRAIQPSLLTYGKNRLQALGRTRSSGIFEIWSEDGGKTWEEMTLLTLPNPSAGTDAVTLADGRQLLVYNHNPNYKGRSPLNVAISEDGRNWQAALVLEDTPANEFSYPAVIQTRDGLVHITYTWNRKLIKHVVVDPNALSLQPIEEGKWPHASREDL</sequence>
<dbReference type="InterPro" id="IPR011040">
    <property type="entry name" value="Sialidase"/>
</dbReference>
<dbReference type="EMBL" id="CP042913">
    <property type="protein sequence ID" value="QEG35750.1"/>
    <property type="molecule type" value="Genomic_DNA"/>
</dbReference>
<gene>
    <name evidence="3" type="ORF">Pr1d_30560</name>
</gene>
<keyword evidence="4" id="KW-1185">Reference proteome</keyword>
<protein>
    <recommendedName>
        <fullName evidence="2">Sialidase domain-containing protein</fullName>
    </recommendedName>
</protein>
<dbReference type="RefSeq" id="WP_148074225.1">
    <property type="nucleotide sequence ID" value="NZ_CP042913.1"/>
</dbReference>
<dbReference type="Proteomes" id="UP000323917">
    <property type="component" value="Chromosome"/>
</dbReference>
<feature type="signal peptide" evidence="1">
    <location>
        <begin position="1"/>
        <end position="23"/>
    </location>
</feature>
<dbReference type="Pfam" id="PF13088">
    <property type="entry name" value="BNR_2"/>
    <property type="match status" value="1"/>
</dbReference>
<dbReference type="PANTHER" id="PTHR43752:SF2">
    <property type="entry name" value="BNR_ASP-BOX REPEAT FAMILY PROTEIN"/>
    <property type="match status" value="1"/>
</dbReference>
<dbReference type="CDD" id="cd15482">
    <property type="entry name" value="Sialidase_non-viral"/>
    <property type="match status" value="1"/>
</dbReference>
<organism evidence="3 4">
    <name type="scientific">Bythopirellula goksoeyrii</name>
    <dbReference type="NCBI Taxonomy" id="1400387"/>
    <lineage>
        <taxon>Bacteria</taxon>
        <taxon>Pseudomonadati</taxon>
        <taxon>Planctomycetota</taxon>
        <taxon>Planctomycetia</taxon>
        <taxon>Pirellulales</taxon>
        <taxon>Lacipirellulaceae</taxon>
        <taxon>Bythopirellula</taxon>
    </lineage>
</organism>
<dbReference type="KEGG" id="bgok:Pr1d_30560"/>
<dbReference type="Gene3D" id="2.120.10.10">
    <property type="match status" value="1"/>
</dbReference>
<feature type="chain" id="PRO_5023052088" description="Sialidase domain-containing protein" evidence="1">
    <location>
        <begin position="24"/>
        <end position="369"/>
    </location>
</feature>
<feature type="domain" description="Sialidase" evidence="2">
    <location>
        <begin position="64"/>
        <end position="332"/>
    </location>
</feature>
<dbReference type="PANTHER" id="PTHR43752">
    <property type="entry name" value="BNR/ASP-BOX REPEAT FAMILY PROTEIN"/>
    <property type="match status" value="1"/>
</dbReference>
<evidence type="ECO:0000256" key="1">
    <source>
        <dbReference type="SAM" id="SignalP"/>
    </source>
</evidence>
<evidence type="ECO:0000259" key="2">
    <source>
        <dbReference type="Pfam" id="PF13088"/>
    </source>
</evidence>
<dbReference type="SUPFAM" id="SSF50939">
    <property type="entry name" value="Sialidases"/>
    <property type="match status" value="1"/>
</dbReference>
<dbReference type="AlphaFoldDB" id="A0A5B9QDN8"/>
<dbReference type="InterPro" id="IPR036278">
    <property type="entry name" value="Sialidase_sf"/>
</dbReference>